<dbReference type="Proteomes" id="UP001201262">
    <property type="component" value="Unassembled WGS sequence"/>
</dbReference>
<dbReference type="GO" id="GO:0006516">
    <property type="term" value="P:glycoprotein catabolic process"/>
    <property type="evidence" value="ECO:0007669"/>
    <property type="project" value="TreeGrafter"/>
</dbReference>
<keyword evidence="4" id="KW-1185">Reference proteome</keyword>
<organism evidence="3 4">
    <name type="scientific">Talaromyces proteolyticus</name>
    <dbReference type="NCBI Taxonomy" id="1131652"/>
    <lineage>
        <taxon>Eukaryota</taxon>
        <taxon>Fungi</taxon>
        <taxon>Dikarya</taxon>
        <taxon>Ascomycota</taxon>
        <taxon>Pezizomycotina</taxon>
        <taxon>Eurotiomycetes</taxon>
        <taxon>Eurotiomycetidae</taxon>
        <taxon>Eurotiales</taxon>
        <taxon>Trichocomaceae</taxon>
        <taxon>Talaromyces</taxon>
        <taxon>Talaromyces sect. Bacilispori</taxon>
    </lineage>
</organism>
<protein>
    <recommendedName>
        <fullName evidence="2">Beta-mannosidase Ig-fold domain-containing protein</fullName>
    </recommendedName>
</protein>
<feature type="domain" description="Beta-mannosidase Ig-fold" evidence="2">
    <location>
        <begin position="212"/>
        <end position="292"/>
    </location>
</feature>
<name>A0AAD4L3U1_9EURO</name>
<evidence type="ECO:0000259" key="2">
    <source>
        <dbReference type="Pfam" id="PF17753"/>
    </source>
</evidence>
<dbReference type="Pfam" id="PF17753">
    <property type="entry name" value="Ig_mannosidase"/>
    <property type="match status" value="1"/>
</dbReference>
<dbReference type="PANTHER" id="PTHR43730">
    <property type="entry name" value="BETA-MANNOSIDASE"/>
    <property type="match status" value="1"/>
</dbReference>
<evidence type="ECO:0000313" key="4">
    <source>
        <dbReference type="Proteomes" id="UP001201262"/>
    </source>
</evidence>
<dbReference type="InterPro" id="IPR050887">
    <property type="entry name" value="Beta-mannosidase_GH2"/>
</dbReference>
<dbReference type="GO" id="GO:0004567">
    <property type="term" value="F:beta-mannosidase activity"/>
    <property type="evidence" value="ECO:0007669"/>
    <property type="project" value="TreeGrafter"/>
</dbReference>
<evidence type="ECO:0000256" key="1">
    <source>
        <dbReference type="ARBA" id="ARBA00023295"/>
    </source>
</evidence>
<accession>A0AAD4L3U1</accession>
<proteinExistence type="predicted"/>
<dbReference type="InterPro" id="IPR036156">
    <property type="entry name" value="Beta-gal/glucu_dom_sf"/>
</dbReference>
<comment type="caution">
    <text evidence="3">The sequence shown here is derived from an EMBL/GenBank/DDBJ whole genome shotgun (WGS) entry which is preliminary data.</text>
</comment>
<dbReference type="RefSeq" id="XP_046076080.1">
    <property type="nucleotide sequence ID" value="XM_046213529.1"/>
</dbReference>
<reference evidence="3" key="1">
    <citation type="submission" date="2021-12" db="EMBL/GenBank/DDBJ databases">
        <title>Convergent genome expansion in fungi linked to evolution of root-endophyte symbiosis.</title>
        <authorList>
            <consortium name="DOE Joint Genome Institute"/>
            <person name="Ke Y.-H."/>
            <person name="Bonito G."/>
            <person name="Liao H.-L."/>
            <person name="Looney B."/>
            <person name="Rojas-Flechas A."/>
            <person name="Nash J."/>
            <person name="Hameed K."/>
            <person name="Schadt C."/>
            <person name="Martin F."/>
            <person name="Crous P.W."/>
            <person name="Miettinen O."/>
            <person name="Magnuson J.K."/>
            <person name="Labbe J."/>
            <person name="Jacobson D."/>
            <person name="Doktycz M.J."/>
            <person name="Veneault-Fourrey C."/>
            <person name="Kuo A."/>
            <person name="Mondo S."/>
            <person name="Calhoun S."/>
            <person name="Riley R."/>
            <person name="Ohm R."/>
            <person name="LaButti K."/>
            <person name="Andreopoulos B."/>
            <person name="Pangilinan J."/>
            <person name="Nolan M."/>
            <person name="Tritt A."/>
            <person name="Clum A."/>
            <person name="Lipzen A."/>
            <person name="Daum C."/>
            <person name="Barry K."/>
            <person name="Grigoriev I.V."/>
            <person name="Vilgalys R."/>
        </authorList>
    </citation>
    <scope>NUCLEOTIDE SEQUENCE</scope>
    <source>
        <strain evidence="3">PMI_201</strain>
    </source>
</reference>
<keyword evidence="1" id="KW-0326">Glycosidase</keyword>
<dbReference type="Gene3D" id="2.60.40.10">
    <property type="entry name" value="Immunoglobulins"/>
    <property type="match status" value="2"/>
</dbReference>
<dbReference type="InterPro" id="IPR017853">
    <property type="entry name" value="GH"/>
</dbReference>
<sequence length="297" mass="33545">MIDSYNYNVNQVFDASSYPISRFATEFGLQSMSSIYSRKQAVPKDQLSFFSDMVIHRNRQYGDGDICLVLDNSSLPCRLLHLELAFYRHEIDMPNRTLGSMYWKLERLWTAPTWAIQGNGKAIVDGLGTAVSGPVGGNDTQFILFTIGAINSTLAYNANVQINAASTHDLTDLVLQIDMSALGQAPNSEISQKYAHTSYFHPVSLQEEQPQDPGFILAYSTSNGAYEYTVKATMGIVAWVWLEHPLGVYGHFSDNGFWLAKGESKIIHFIFKNDWAERVWVRDVQLRSLWNNTIYSE</sequence>
<dbReference type="InterPro" id="IPR041625">
    <property type="entry name" value="Beta-mannosidase_Ig"/>
</dbReference>
<dbReference type="GeneID" id="70243816"/>
<dbReference type="EMBL" id="JAJTJA010000002">
    <property type="protein sequence ID" value="KAH8703062.1"/>
    <property type="molecule type" value="Genomic_DNA"/>
</dbReference>
<dbReference type="PANTHER" id="PTHR43730:SF5">
    <property type="entry name" value="BETA-MANNOSIDASE A"/>
    <property type="match status" value="1"/>
</dbReference>
<keyword evidence="1" id="KW-0378">Hydrolase</keyword>
<dbReference type="SUPFAM" id="SSF51445">
    <property type="entry name" value="(Trans)glycosidases"/>
    <property type="match status" value="1"/>
</dbReference>
<dbReference type="InterPro" id="IPR013783">
    <property type="entry name" value="Ig-like_fold"/>
</dbReference>
<evidence type="ECO:0000313" key="3">
    <source>
        <dbReference type="EMBL" id="KAH8703062.1"/>
    </source>
</evidence>
<dbReference type="AlphaFoldDB" id="A0AAD4L3U1"/>
<dbReference type="SUPFAM" id="SSF49303">
    <property type="entry name" value="beta-Galactosidase/glucuronidase domain"/>
    <property type="match status" value="1"/>
</dbReference>
<dbReference type="Gene3D" id="3.20.20.80">
    <property type="entry name" value="Glycosidases"/>
    <property type="match status" value="1"/>
</dbReference>
<gene>
    <name evidence="3" type="ORF">BGW36DRAFT_354495</name>
</gene>